<dbReference type="PANTHER" id="PTHR30319:SF1">
    <property type="entry name" value="TRANSCRIPTIONAL REPRESSOR PAAX"/>
    <property type="match status" value="1"/>
</dbReference>
<gene>
    <name evidence="2" type="ORF">A2938_03225</name>
</gene>
<dbReference type="Pfam" id="PF20803">
    <property type="entry name" value="PaaX_M"/>
    <property type="match status" value="1"/>
</dbReference>
<dbReference type="EMBL" id="MHSA01000011">
    <property type="protein sequence ID" value="OHA34539.1"/>
    <property type="molecule type" value="Genomic_DNA"/>
</dbReference>
<dbReference type="PANTHER" id="PTHR30319">
    <property type="entry name" value="PHENYLACETIC ACID REGULATOR-RELATED TRANSCRIPTIONAL REPRESSOR"/>
    <property type="match status" value="1"/>
</dbReference>
<comment type="caution">
    <text evidence="2">The sequence shown here is derived from an EMBL/GenBank/DDBJ whole genome shotgun (WGS) entry which is preliminary data.</text>
</comment>
<evidence type="ECO:0000313" key="3">
    <source>
        <dbReference type="Proteomes" id="UP000177797"/>
    </source>
</evidence>
<evidence type="ECO:0000259" key="1">
    <source>
        <dbReference type="Pfam" id="PF20803"/>
    </source>
</evidence>
<reference evidence="2 3" key="1">
    <citation type="journal article" date="2016" name="Nat. Commun.">
        <title>Thousands of microbial genomes shed light on interconnected biogeochemical processes in an aquifer system.</title>
        <authorList>
            <person name="Anantharaman K."/>
            <person name="Brown C.T."/>
            <person name="Hug L.A."/>
            <person name="Sharon I."/>
            <person name="Castelle C.J."/>
            <person name="Probst A.J."/>
            <person name="Thomas B.C."/>
            <person name="Singh A."/>
            <person name="Wilkins M.J."/>
            <person name="Karaoz U."/>
            <person name="Brodie E.L."/>
            <person name="Williams K.H."/>
            <person name="Hubbard S.S."/>
            <person name="Banfield J.F."/>
        </authorList>
    </citation>
    <scope>NUCLEOTIDE SEQUENCE [LARGE SCALE GENOMIC DNA]</scope>
</reference>
<dbReference type="Gene3D" id="3.30.70.2650">
    <property type="match status" value="1"/>
</dbReference>
<dbReference type="SUPFAM" id="SSF143430">
    <property type="entry name" value="TTP0101/SSO1404-like"/>
    <property type="match status" value="1"/>
</dbReference>
<protein>
    <recommendedName>
        <fullName evidence="1">Transcriptional repressor PaaX-like central Cas2-like domain-containing protein</fullName>
    </recommendedName>
</protein>
<feature type="domain" description="Transcriptional repressor PaaX-like central Cas2-like" evidence="1">
    <location>
        <begin position="103"/>
        <end position="176"/>
    </location>
</feature>
<accession>A0A1G2NGE3</accession>
<dbReference type="AlphaFoldDB" id="A0A1G2NGE3"/>
<dbReference type="GO" id="GO:0006351">
    <property type="term" value="P:DNA-templated transcription"/>
    <property type="evidence" value="ECO:0007669"/>
    <property type="project" value="TreeGrafter"/>
</dbReference>
<organism evidence="2 3">
    <name type="scientific">Candidatus Taylorbacteria bacterium RIFCSPLOWO2_01_FULL_48_100</name>
    <dbReference type="NCBI Taxonomy" id="1802322"/>
    <lineage>
        <taxon>Bacteria</taxon>
        <taxon>Candidatus Tayloriibacteriota</taxon>
    </lineage>
</organism>
<sequence length="190" mass="22645">MGMLEKKVMERVRNTRLQRTMLAAAESLVEMTTQMLAGSVYKMYKMMDSAEQKKKYRSVLAARERLVKNGLLRRNKKFLELTLKGKEKLCEWKKCEYKLPQPEKWDGKWRVLIFDIPEKQKELRDKVRNTLQAIGFKWLQDSVWVYPHDCEDFIALLKADFKIGKDLLYVIAEAIENDRVLRDYFEVYPP</sequence>
<name>A0A1G2NGE3_9BACT</name>
<dbReference type="Proteomes" id="UP000177797">
    <property type="component" value="Unassembled WGS sequence"/>
</dbReference>
<evidence type="ECO:0000313" key="2">
    <source>
        <dbReference type="EMBL" id="OHA34539.1"/>
    </source>
</evidence>
<proteinExistence type="predicted"/>
<dbReference type="InterPro" id="IPR048846">
    <property type="entry name" value="PaaX-like_central"/>
</dbReference>